<dbReference type="Proteomes" id="UP000578531">
    <property type="component" value="Unassembled WGS sequence"/>
</dbReference>
<dbReference type="GeneID" id="59294637"/>
<accession>A0A8H6CJ54</accession>
<organism evidence="1 2">
    <name type="scientific">Letharia columbiana</name>
    <dbReference type="NCBI Taxonomy" id="112416"/>
    <lineage>
        <taxon>Eukaryota</taxon>
        <taxon>Fungi</taxon>
        <taxon>Dikarya</taxon>
        <taxon>Ascomycota</taxon>
        <taxon>Pezizomycotina</taxon>
        <taxon>Lecanoromycetes</taxon>
        <taxon>OSLEUM clade</taxon>
        <taxon>Lecanoromycetidae</taxon>
        <taxon>Lecanorales</taxon>
        <taxon>Lecanorineae</taxon>
        <taxon>Parmeliaceae</taxon>
        <taxon>Letharia</taxon>
    </lineage>
</organism>
<sequence>MGSSLARIKTIDVDEGLFPIRLDLGNPSIQESVQLWANYFAMQLHKRDLVLYLYNMAFEAFPPNGSDQTDKEISDPEGKKLVQVIRCALNLSTFNEIESDIATDSSKLLISCKKLESSQMQTG</sequence>
<gene>
    <name evidence="1" type="ORF">HO173_013005</name>
</gene>
<protein>
    <submittedName>
        <fullName evidence="1">Uncharacterized protein</fullName>
    </submittedName>
</protein>
<evidence type="ECO:0000313" key="2">
    <source>
        <dbReference type="Proteomes" id="UP000578531"/>
    </source>
</evidence>
<dbReference type="EMBL" id="JACCJC010000117">
    <property type="protein sequence ID" value="KAF6224565.1"/>
    <property type="molecule type" value="Genomic_DNA"/>
</dbReference>
<name>A0A8H6CJ54_9LECA</name>
<dbReference type="AlphaFoldDB" id="A0A8H6CJ54"/>
<dbReference type="RefSeq" id="XP_037158263.1">
    <property type="nucleotide sequence ID" value="XM_037314834.1"/>
</dbReference>
<comment type="caution">
    <text evidence="1">The sequence shown here is derived from an EMBL/GenBank/DDBJ whole genome shotgun (WGS) entry which is preliminary data.</text>
</comment>
<reference evidence="1 2" key="1">
    <citation type="journal article" date="2020" name="Genomics">
        <title>Complete, high-quality genomes from long-read metagenomic sequencing of two wolf lichen thalli reveals enigmatic genome architecture.</title>
        <authorList>
            <person name="McKenzie S.K."/>
            <person name="Walston R.F."/>
            <person name="Allen J.L."/>
        </authorList>
    </citation>
    <scope>NUCLEOTIDE SEQUENCE [LARGE SCALE GENOMIC DNA]</scope>
    <source>
        <strain evidence="1">WasteWater2</strain>
    </source>
</reference>
<proteinExistence type="predicted"/>
<keyword evidence="2" id="KW-1185">Reference proteome</keyword>
<evidence type="ECO:0000313" key="1">
    <source>
        <dbReference type="EMBL" id="KAF6224565.1"/>
    </source>
</evidence>